<dbReference type="Gene3D" id="3.40.50.720">
    <property type="entry name" value="NAD(P)-binding Rossmann-like Domain"/>
    <property type="match status" value="1"/>
</dbReference>
<dbReference type="GO" id="GO:0030267">
    <property type="term" value="F:glyoxylate reductase (NADPH) activity"/>
    <property type="evidence" value="ECO:0007669"/>
    <property type="project" value="TreeGrafter"/>
</dbReference>
<feature type="domain" description="D-isomer specific 2-hydroxyacid dehydrogenase NAD-binding" evidence="2">
    <location>
        <begin position="3"/>
        <end position="53"/>
    </location>
</feature>
<dbReference type="InterPro" id="IPR050223">
    <property type="entry name" value="D-isomer_2-hydroxyacid_DH"/>
</dbReference>
<reference evidence="4" key="2">
    <citation type="journal article" date="2007" name="PLoS Biol.">
        <title>Survey sequencing and comparative analysis of the elephant shark (Callorhinchus milii) genome.</title>
        <authorList>
            <person name="Venkatesh B."/>
            <person name="Kirkness E.F."/>
            <person name="Loh Y.H."/>
            <person name="Halpern A.L."/>
            <person name="Lee A.P."/>
            <person name="Johnson J."/>
            <person name="Dandona N."/>
            <person name="Viswanathan L.D."/>
            <person name="Tay A."/>
            <person name="Venter J.C."/>
            <person name="Strausberg R.L."/>
            <person name="Brenner S."/>
        </authorList>
    </citation>
    <scope>NUCLEOTIDE SEQUENCE [LARGE SCALE GENOMIC DNA]</scope>
</reference>
<sequence length="90" mass="10106">RKGMFVSFSRGAVVNQEDLYQALTTGQIAAAGMDVTVPEPLPTDHPLFTLKNCGHSWIAPTVDWRLGFLSWVMVLQSQLLEENPPFFFTH</sequence>
<reference evidence="4" key="1">
    <citation type="journal article" date="2006" name="Science">
        <title>Ancient noncoding elements conserved in the human genome.</title>
        <authorList>
            <person name="Venkatesh B."/>
            <person name="Kirkness E.F."/>
            <person name="Loh Y.H."/>
            <person name="Halpern A.L."/>
            <person name="Lee A.P."/>
            <person name="Johnson J."/>
            <person name="Dandona N."/>
            <person name="Viswanathan L.D."/>
            <person name="Tay A."/>
            <person name="Venter J.C."/>
            <person name="Strausberg R.L."/>
            <person name="Brenner S."/>
        </authorList>
    </citation>
    <scope>NUCLEOTIDE SEQUENCE [LARGE SCALE GENOMIC DNA]</scope>
</reference>
<dbReference type="Proteomes" id="UP000314986">
    <property type="component" value="Unassembled WGS sequence"/>
</dbReference>
<dbReference type="PANTHER" id="PTHR10996">
    <property type="entry name" value="2-HYDROXYACID DEHYDROGENASE-RELATED"/>
    <property type="match status" value="1"/>
</dbReference>
<evidence type="ECO:0000313" key="3">
    <source>
        <dbReference type="Ensembl" id="ENSCMIP00000016931.1"/>
    </source>
</evidence>
<dbReference type="Ensembl" id="ENSCMIT00000017264.1">
    <property type="protein sequence ID" value="ENSCMIP00000016931.1"/>
    <property type="gene ID" value="ENSCMIG00000008115.1"/>
</dbReference>
<dbReference type="AlphaFoldDB" id="A0A4W3HLH0"/>
<evidence type="ECO:0000259" key="2">
    <source>
        <dbReference type="Pfam" id="PF02826"/>
    </source>
</evidence>
<proteinExistence type="predicted"/>
<accession>A0A4W3HLH0</accession>
<evidence type="ECO:0000256" key="1">
    <source>
        <dbReference type="ARBA" id="ARBA00023002"/>
    </source>
</evidence>
<keyword evidence="1" id="KW-0560">Oxidoreductase</keyword>
<reference evidence="3" key="4">
    <citation type="submission" date="2025-08" db="UniProtKB">
        <authorList>
            <consortium name="Ensembl"/>
        </authorList>
    </citation>
    <scope>IDENTIFICATION</scope>
</reference>
<protein>
    <recommendedName>
        <fullName evidence="2">D-isomer specific 2-hydroxyacid dehydrogenase NAD-binding domain-containing protein</fullName>
    </recommendedName>
</protein>
<dbReference type="GO" id="GO:0008465">
    <property type="term" value="F:hydroxypyruvate reductase (NADH) activity"/>
    <property type="evidence" value="ECO:0007669"/>
    <property type="project" value="TreeGrafter"/>
</dbReference>
<keyword evidence="4" id="KW-1185">Reference proteome</keyword>
<name>A0A4W3HLH0_CALMI</name>
<dbReference type="GeneTree" id="ENSGT00940000165381"/>
<organism evidence="3 4">
    <name type="scientific">Callorhinchus milii</name>
    <name type="common">Ghost shark</name>
    <dbReference type="NCBI Taxonomy" id="7868"/>
    <lineage>
        <taxon>Eukaryota</taxon>
        <taxon>Metazoa</taxon>
        <taxon>Chordata</taxon>
        <taxon>Craniata</taxon>
        <taxon>Vertebrata</taxon>
        <taxon>Chondrichthyes</taxon>
        <taxon>Holocephali</taxon>
        <taxon>Chimaeriformes</taxon>
        <taxon>Callorhinchidae</taxon>
        <taxon>Callorhinchus</taxon>
    </lineage>
</organism>
<dbReference type="SUPFAM" id="SSF51735">
    <property type="entry name" value="NAD(P)-binding Rossmann-fold domains"/>
    <property type="match status" value="1"/>
</dbReference>
<dbReference type="PANTHER" id="PTHR10996:SF277">
    <property type="entry name" value="GLYOXYLATE REDUCTASE_HYDROXYPYRUVATE REDUCTASE"/>
    <property type="match status" value="1"/>
</dbReference>
<reference evidence="3" key="5">
    <citation type="submission" date="2025-09" db="UniProtKB">
        <authorList>
            <consortium name="Ensembl"/>
        </authorList>
    </citation>
    <scope>IDENTIFICATION</scope>
</reference>
<dbReference type="GO" id="GO:0051287">
    <property type="term" value="F:NAD binding"/>
    <property type="evidence" value="ECO:0007669"/>
    <property type="project" value="InterPro"/>
</dbReference>
<dbReference type="InParanoid" id="A0A4W3HLH0"/>
<reference evidence="4" key="3">
    <citation type="journal article" date="2014" name="Nature">
        <title>Elephant shark genome provides unique insights into gnathostome evolution.</title>
        <authorList>
            <consortium name="International Elephant Shark Genome Sequencing Consortium"/>
            <person name="Venkatesh B."/>
            <person name="Lee A.P."/>
            <person name="Ravi V."/>
            <person name="Maurya A.K."/>
            <person name="Lian M.M."/>
            <person name="Swann J.B."/>
            <person name="Ohta Y."/>
            <person name="Flajnik M.F."/>
            <person name="Sutoh Y."/>
            <person name="Kasahara M."/>
            <person name="Hoon S."/>
            <person name="Gangu V."/>
            <person name="Roy S.W."/>
            <person name="Irimia M."/>
            <person name="Korzh V."/>
            <person name="Kondrychyn I."/>
            <person name="Lim Z.W."/>
            <person name="Tay B.H."/>
            <person name="Tohari S."/>
            <person name="Kong K.W."/>
            <person name="Ho S."/>
            <person name="Lorente-Galdos B."/>
            <person name="Quilez J."/>
            <person name="Marques-Bonet T."/>
            <person name="Raney B.J."/>
            <person name="Ingham P.W."/>
            <person name="Tay A."/>
            <person name="Hillier L.W."/>
            <person name="Minx P."/>
            <person name="Boehm T."/>
            <person name="Wilson R.K."/>
            <person name="Brenner S."/>
            <person name="Warren W.C."/>
        </authorList>
    </citation>
    <scope>NUCLEOTIDE SEQUENCE [LARGE SCALE GENOMIC DNA]</scope>
</reference>
<dbReference type="InterPro" id="IPR036291">
    <property type="entry name" value="NAD(P)-bd_dom_sf"/>
</dbReference>
<evidence type="ECO:0000313" key="4">
    <source>
        <dbReference type="Proteomes" id="UP000314986"/>
    </source>
</evidence>
<dbReference type="GO" id="GO:0005829">
    <property type="term" value="C:cytosol"/>
    <property type="evidence" value="ECO:0007669"/>
    <property type="project" value="TreeGrafter"/>
</dbReference>
<dbReference type="STRING" id="7868.ENSCMIP00000016931"/>
<dbReference type="InterPro" id="IPR006140">
    <property type="entry name" value="D-isomer_DH_NAD-bd"/>
</dbReference>
<dbReference type="Pfam" id="PF02826">
    <property type="entry name" value="2-Hacid_dh_C"/>
    <property type="match status" value="1"/>
</dbReference>